<keyword evidence="2" id="KW-1185">Reference proteome</keyword>
<dbReference type="RefSeq" id="WP_154175173.1">
    <property type="nucleotide sequence ID" value="NZ_WJXZ01000006.1"/>
</dbReference>
<name>A0A7K0EJT0_9BACT</name>
<dbReference type="Gene3D" id="2.40.10.270">
    <property type="entry name" value="Bacteriophage SPP1 head-tail adaptor protein"/>
    <property type="match status" value="1"/>
</dbReference>
<dbReference type="Proteomes" id="UP000441754">
    <property type="component" value="Unassembled WGS sequence"/>
</dbReference>
<protein>
    <recommendedName>
        <fullName evidence="3">Head-tail adaptor protein</fullName>
    </recommendedName>
</protein>
<dbReference type="EMBL" id="WJXZ01000006">
    <property type="protein sequence ID" value="MRS61781.1"/>
    <property type="molecule type" value="Genomic_DNA"/>
</dbReference>
<organism evidence="1 2">
    <name type="scientific">Larkinella terrae</name>
    <dbReference type="NCBI Taxonomy" id="2025311"/>
    <lineage>
        <taxon>Bacteria</taxon>
        <taxon>Pseudomonadati</taxon>
        <taxon>Bacteroidota</taxon>
        <taxon>Cytophagia</taxon>
        <taxon>Cytophagales</taxon>
        <taxon>Spirosomataceae</taxon>
        <taxon>Larkinella</taxon>
    </lineage>
</organism>
<proteinExistence type="predicted"/>
<sequence length="104" mass="11538">MIRDRIVITRSEPVSDGAGGWIEPEDAEPILDTKAEVREVKPTQTLENLQNALKRAIVCKFWGKPADLQAGDTLLWGGQKWALLGPPIPSDATRRVYELTATQQ</sequence>
<evidence type="ECO:0008006" key="3">
    <source>
        <dbReference type="Google" id="ProtNLM"/>
    </source>
</evidence>
<dbReference type="AlphaFoldDB" id="A0A7K0EJT0"/>
<comment type="caution">
    <text evidence="1">The sequence shown here is derived from an EMBL/GenBank/DDBJ whole genome shotgun (WGS) entry which is preliminary data.</text>
</comment>
<accession>A0A7K0EJT0</accession>
<evidence type="ECO:0000313" key="1">
    <source>
        <dbReference type="EMBL" id="MRS61781.1"/>
    </source>
</evidence>
<dbReference type="InterPro" id="IPR038666">
    <property type="entry name" value="SSP1_head-tail_sf"/>
</dbReference>
<reference evidence="1 2" key="1">
    <citation type="journal article" date="2018" name="Antonie Van Leeuwenhoek">
        <title>Larkinella terrae sp. nov., isolated from soil on Jeju Island, South Korea.</title>
        <authorList>
            <person name="Ten L.N."/>
            <person name="Jeon J."/>
            <person name="Park S.J."/>
            <person name="Park S."/>
            <person name="Lee S.Y."/>
            <person name="Kim M.K."/>
            <person name="Jung H.Y."/>
        </authorList>
    </citation>
    <scope>NUCLEOTIDE SEQUENCE [LARGE SCALE GENOMIC DNA]</scope>
    <source>
        <strain evidence="1 2">KCTC 52001</strain>
    </source>
</reference>
<evidence type="ECO:0000313" key="2">
    <source>
        <dbReference type="Proteomes" id="UP000441754"/>
    </source>
</evidence>
<gene>
    <name evidence="1" type="ORF">GJJ30_10825</name>
</gene>
<dbReference type="OrthoDB" id="9877785at2"/>